<dbReference type="OMA" id="ACEAKHI"/>
<keyword evidence="3" id="KW-1185">Reference proteome</keyword>
<reference evidence="2 3" key="1">
    <citation type="journal article" date="2012" name="Science">
        <title>The Paleozoic origin of enzymatic lignin decomposition reconstructed from 31 fungal genomes.</title>
        <authorList>
            <person name="Floudas D."/>
            <person name="Binder M."/>
            <person name="Riley R."/>
            <person name="Barry K."/>
            <person name="Blanchette R.A."/>
            <person name="Henrissat B."/>
            <person name="Martinez A.T."/>
            <person name="Otillar R."/>
            <person name="Spatafora J.W."/>
            <person name="Yadav J.S."/>
            <person name="Aerts A."/>
            <person name="Benoit I."/>
            <person name="Boyd A."/>
            <person name="Carlson A."/>
            <person name="Copeland A."/>
            <person name="Coutinho P.M."/>
            <person name="de Vries R.P."/>
            <person name="Ferreira P."/>
            <person name="Findley K."/>
            <person name="Foster B."/>
            <person name="Gaskell J."/>
            <person name="Glotzer D."/>
            <person name="Gorecki P."/>
            <person name="Heitman J."/>
            <person name="Hesse C."/>
            <person name="Hori C."/>
            <person name="Igarashi K."/>
            <person name="Jurgens J.A."/>
            <person name="Kallen N."/>
            <person name="Kersten P."/>
            <person name="Kohler A."/>
            <person name="Kuees U."/>
            <person name="Kumar T.K.A."/>
            <person name="Kuo A."/>
            <person name="LaButti K."/>
            <person name="Larrondo L.F."/>
            <person name="Lindquist E."/>
            <person name="Ling A."/>
            <person name="Lombard V."/>
            <person name="Lucas S."/>
            <person name="Lundell T."/>
            <person name="Martin R."/>
            <person name="McLaughlin D.J."/>
            <person name="Morgenstern I."/>
            <person name="Morin E."/>
            <person name="Murat C."/>
            <person name="Nagy L.G."/>
            <person name="Nolan M."/>
            <person name="Ohm R.A."/>
            <person name="Patyshakuliyeva A."/>
            <person name="Rokas A."/>
            <person name="Ruiz-Duenas F.J."/>
            <person name="Sabat G."/>
            <person name="Salamov A."/>
            <person name="Samejima M."/>
            <person name="Schmutz J."/>
            <person name="Slot J.C."/>
            <person name="St John F."/>
            <person name="Stenlid J."/>
            <person name="Sun H."/>
            <person name="Sun S."/>
            <person name="Syed K."/>
            <person name="Tsang A."/>
            <person name="Wiebenga A."/>
            <person name="Young D."/>
            <person name="Pisabarro A."/>
            <person name="Eastwood D.C."/>
            <person name="Martin F."/>
            <person name="Cullen D."/>
            <person name="Grigoriev I.V."/>
            <person name="Hibbett D.S."/>
        </authorList>
    </citation>
    <scope>NUCLEOTIDE SEQUENCE [LARGE SCALE GENOMIC DNA]</scope>
    <source>
        <strain evidence="2 3">ATCC 11539</strain>
    </source>
</reference>
<dbReference type="EMBL" id="KB469301">
    <property type="protein sequence ID" value="EPQ55784.1"/>
    <property type="molecule type" value="Genomic_DNA"/>
</dbReference>
<proteinExistence type="predicted"/>
<dbReference type="OrthoDB" id="3235454at2759"/>
<accession>S7RRZ2</accession>
<protein>
    <submittedName>
        <fullName evidence="2">Uncharacterized protein</fullName>
    </submittedName>
</protein>
<feature type="region of interest" description="Disordered" evidence="1">
    <location>
        <begin position="1"/>
        <end position="27"/>
    </location>
</feature>
<sequence>MPRAAAAAASKAKAKAKRKDTSEEADEVLVLSQQSGSSDDHGNMLAVVAQQMQVSWEKKKKDKEAKFLQVAKREVDKIVTQHADRFSNAVEEINTVYEQFVAEYAAAEDEIRALWTAIAKEQQAFIELAMEKKESGLHREKEREESQLDGMASCKRACEDLGSLITSLTGAL</sequence>
<feature type="compositionally biased region" description="Low complexity" evidence="1">
    <location>
        <begin position="1"/>
        <end position="11"/>
    </location>
</feature>
<evidence type="ECO:0000256" key="1">
    <source>
        <dbReference type="SAM" id="MobiDB-lite"/>
    </source>
</evidence>
<gene>
    <name evidence="2" type="ORF">GLOTRDRAFT_138576</name>
</gene>
<dbReference type="Proteomes" id="UP000030669">
    <property type="component" value="Unassembled WGS sequence"/>
</dbReference>
<name>S7RRZ2_GLOTA</name>
<dbReference type="KEGG" id="gtr:GLOTRDRAFT_138576"/>
<organism evidence="2 3">
    <name type="scientific">Gloeophyllum trabeum (strain ATCC 11539 / FP-39264 / Madison 617)</name>
    <name type="common">Brown rot fungus</name>
    <dbReference type="NCBI Taxonomy" id="670483"/>
    <lineage>
        <taxon>Eukaryota</taxon>
        <taxon>Fungi</taxon>
        <taxon>Dikarya</taxon>
        <taxon>Basidiomycota</taxon>
        <taxon>Agaricomycotina</taxon>
        <taxon>Agaricomycetes</taxon>
        <taxon>Gloeophyllales</taxon>
        <taxon>Gloeophyllaceae</taxon>
        <taxon>Gloeophyllum</taxon>
    </lineage>
</organism>
<dbReference type="HOGENOM" id="CLU_132753_0_0_1"/>
<dbReference type="RefSeq" id="XP_007865822.1">
    <property type="nucleotide sequence ID" value="XM_007867631.1"/>
</dbReference>
<dbReference type="eggNOG" id="ENOG502T1HK">
    <property type="taxonomic scope" value="Eukaryota"/>
</dbReference>
<dbReference type="AlphaFoldDB" id="S7RRZ2"/>
<evidence type="ECO:0000313" key="2">
    <source>
        <dbReference type="EMBL" id="EPQ55784.1"/>
    </source>
</evidence>
<evidence type="ECO:0000313" key="3">
    <source>
        <dbReference type="Proteomes" id="UP000030669"/>
    </source>
</evidence>
<dbReference type="GeneID" id="19304019"/>